<comment type="similarity">
    <text evidence="3">Belongs to the FdhD family.</text>
</comment>
<dbReference type="Gene3D" id="3.10.20.10">
    <property type="match status" value="1"/>
</dbReference>
<evidence type="ECO:0000256" key="1">
    <source>
        <dbReference type="ARBA" id="ARBA00022490"/>
    </source>
</evidence>
<evidence type="ECO:0000256" key="2">
    <source>
        <dbReference type="ARBA" id="ARBA00023150"/>
    </source>
</evidence>
<feature type="active site" description="Cysteine persulfide intermediate" evidence="3">
    <location>
        <position position="119"/>
    </location>
</feature>
<dbReference type="HAMAP" id="MF_00187">
    <property type="entry name" value="FdhD"/>
    <property type="match status" value="1"/>
</dbReference>
<name>A0ABU3BDF8_9GAMM</name>
<dbReference type="NCBIfam" id="TIGR00129">
    <property type="entry name" value="fdhD_narQ"/>
    <property type="match status" value="1"/>
</dbReference>
<evidence type="ECO:0000313" key="4">
    <source>
        <dbReference type="EMBL" id="MDT0619333.1"/>
    </source>
</evidence>
<protein>
    <recommendedName>
        <fullName evidence="3">Sulfur carrier protein FdhD</fullName>
    </recommendedName>
</protein>
<evidence type="ECO:0000313" key="5">
    <source>
        <dbReference type="Proteomes" id="UP001259982"/>
    </source>
</evidence>
<dbReference type="InterPro" id="IPR016193">
    <property type="entry name" value="Cytidine_deaminase-like"/>
</dbReference>
<dbReference type="InterPro" id="IPR003786">
    <property type="entry name" value="FdhD"/>
</dbReference>
<dbReference type="PIRSF" id="PIRSF015626">
    <property type="entry name" value="FdhD"/>
    <property type="match status" value="1"/>
</dbReference>
<dbReference type="EMBL" id="JAVRHY010000013">
    <property type="protein sequence ID" value="MDT0619333.1"/>
    <property type="molecule type" value="Genomic_DNA"/>
</dbReference>
<keyword evidence="2 3" id="KW-0501">Molybdenum cofactor biosynthesis</keyword>
<keyword evidence="5" id="KW-1185">Reference proteome</keyword>
<sequence>MTAPVDRADADQAWVAGRITAQRWSDGAVEPVTRAFPEEVPVAVVVNDENYAVMLASPADTEDFAYGFLRSEGVIRHPDEVDSVIRHLRPEGHVVEVRLIGEMPASARRERRLAGVSSCGLCGVESLRDAIKPLGRVPDGPAFDGNAVLRAMAGLRDHQPFNAVAGAMHAAAFAGPDGMLRTAREDVGRHNALDKLIGALLRDRVDPASGFVVMSSRCSYELVQKASAFGLRLLCTASAPTALAVRLAREANITLACLVRDGGFLLMTGAERMQMREVIANG</sequence>
<dbReference type="Proteomes" id="UP001259982">
    <property type="component" value="Unassembled WGS sequence"/>
</dbReference>
<comment type="caution">
    <text evidence="4">The sequence shown here is derived from an EMBL/GenBank/DDBJ whole genome shotgun (WGS) entry which is preliminary data.</text>
</comment>
<dbReference type="Pfam" id="PF02634">
    <property type="entry name" value="FdhD-NarQ"/>
    <property type="match status" value="1"/>
</dbReference>
<reference evidence="4 5" key="1">
    <citation type="submission" date="2023-09" db="EMBL/GenBank/DDBJ databases">
        <authorList>
            <person name="Rey-Velasco X."/>
        </authorList>
    </citation>
    <scope>NUCLEOTIDE SEQUENCE [LARGE SCALE GENOMIC DNA]</scope>
    <source>
        <strain evidence="4 5">P385</strain>
    </source>
</reference>
<gene>
    <name evidence="3 4" type="primary">fdhD</name>
    <name evidence="4" type="ORF">RM531_12685</name>
</gene>
<dbReference type="RefSeq" id="WP_311659735.1">
    <property type="nucleotide sequence ID" value="NZ_JAVRHY010000013.1"/>
</dbReference>
<proteinExistence type="inferred from homology"/>
<organism evidence="4 5">
    <name type="scientific">Spectribacter acetivorans</name>
    <dbReference type="NCBI Taxonomy" id="3075603"/>
    <lineage>
        <taxon>Bacteria</taxon>
        <taxon>Pseudomonadati</taxon>
        <taxon>Pseudomonadota</taxon>
        <taxon>Gammaproteobacteria</taxon>
        <taxon>Salinisphaerales</taxon>
        <taxon>Salinisphaeraceae</taxon>
        <taxon>Spectribacter</taxon>
    </lineage>
</organism>
<keyword evidence="1 3" id="KW-0963">Cytoplasm</keyword>
<comment type="function">
    <text evidence="3">Required for formate dehydrogenase (FDH) activity. Acts as a sulfur carrier protein that transfers sulfur from IscS to the molybdenum cofactor prior to its insertion into FDH.</text>
</comment>
<dbReference type="PANTHER" id="PTHR30592:SF1">
    <property type="entry name" value="SULFUR CARRIER PROTEIN FDHD"/>
    <property type="match status" value="1"/>
</dbReference>
<dbReference type="Gene3D" id="3.40.140.10">
    <property type="entry name" value="Cytidine Deaminase, domain 2"/>
    <property type="match status" value="1"/>
</dbReference>
<accession>A0ABU3BDF8</accession>
<evidence type="ECO:0000256" key="3">
    <source>
        <dbReference type="HAMAP-Rule" id="MF_00187"/>
    </source>
</evidence>
<dbReference type="PANTHER" id="PTHR30592">
    <property type="entry name" value="FORMATE DEHYDROGENASE"/>
    <property type="match status" value="1"/>
</dbReference>
<dbReference type="SUPFAM" id="SSF53927">
    <property type="entry name" value="Cytidine deaminase-like"/>
    <property type="match status" value="1"/>
</dbReference>
<comment type="caution">
    <text evidence="3">Lacks conserved residue(s) required for the propagation of feature annotation.</text>
</comment>
<comment type="subcellular location">
    <subcellularLocation>
        <location evidence="3">Cytoplasm</location>
    </subcellularLocation>
</comment>